<dbReference type="CDD" id="cd14688">
    <property type="entry name" value="bZIP_YAP"/>
    <property type="match status" value="1"/>
</dbReference>
<dbReference type="InterPro" id="IPR052635">
    <property type="entry name" value="Sec_Metab_Biosynth_Reg"/>
</dbReference>
<dbReference type="AlphaFoldDB" id="A0A1V6Q8S7"/>
<dbReference type="PROSITE" id="PS00036">
    <property type="entry name" value="BZIP_BASIC"/>
    <property type="match status" value="1"/>
</dbReference>
<accession>A0A1V6Q8S7</accession>
<feature type="region of interest" description="Disordered" evidence="1">
    <location>
        <begin position="56"/>
        <end position="116"/>
    </location>
</feature>
<reference evidence="4" key="1">
    <citation type="journal article" date="2017" name="Nat. Microbiol.">
        <title>Global analysis of biosynthetic gene clusters reveals vast potential of secondary metabolite production in Penicillium species.</title>
        <authorList>
            <person name="Nielsen J.C."/>
            <person name="Grijseels S."/>
            <person name="Prigent S."/>
            <person name="Ji B."/>
            <person name="Dainat J."/>
            <person name="Nielsen K.F."/>
            <person name="Frisvad J.C."/>
            <person name="Workman M."/>
            <person name="Nielsen J."/>
        </authorList>
    </citation>
    <scope>NUCLEOTIDE SEQUENCE [LARGE SCALE GENOMIC DNA]</scope>
    <source>
        <strain evidence="4">IBT 31811</strain>
    </source>
</reference>
<dbReference type="InterPro" id="IPR004827">
    <property type="entry name" value="bZIP"/>
</dbReference>
<proteinExistence type="predicted"/>
<name>A0A1V6Q8S7_9EURO</name>
<dbReference type="PANTHER" id="PTHR39607:SF1">
    <property type="entry name" value="B-ZIP TRANSCRIPTION FACTOR (EUROFUNG)"/>
    <property type="match status" value="1"/>
</dbReference>
<dbReference type="SUPFAM" id="SSF57959">
    <property type="entry name" value="Leucine zipper domain"/>
    <property type="match status" value="1"/>
</dbReference>
<dbReference type="Gene3D" id="1.20.5.170">
    <property type="match status" value="1"/>
</dbReference>
<evidence type="ECO:0000313" key="3">
    <source>
        <dbReference type="EMBL" id="OQD85643.1"/>
    </source>
</evidence>
<dbReference type="EMBL" id="MDYN01000009">
    <property type="protein sequence ID" value="OQD85643.1"/>
    <property type="molecule type" value="Genomic_DNA"/>
</dbReference>
<protein>
    <recommendedName>
        <fullName evidence="2">BZIP domain-containing protein</fullName>
    </recommendedName>
</protein>
<evidence type="ECO:0000259" key="2">
    <source>
        <dbReference type="PROSITE" id="PS00036"/>
    </source>
</evidence>
<feature type="domain" description="BZIP" evidence="2">
    <location>
        <begin position="42"/>
        <end position="57"/>
    </location>
</feature>
<organism evidence="3 4">
    <name type="scientific">Penicillium antarcticum</name>
    <dbReference type="NCBI Taxonomy" id="416450"/>
    <lineage>
        <taxon>Eukaryota</taxon>
        <taxon>Fungi</taxon>
        <taxon>Dikarya</taxon>
        <taxon>Ascomycota</taxon>
        <taxon>Pezizomycotina</taxon>
        <taxon>Eurotiomycetes</taxon>
        <taxon>Eurotiomycetidae</taxon>
        <taxon>Eurotiales</taxon>
        <taxon>Aspergillaceae</taxon>
        <taxon>Penicillium</taxon>
    </lineage>
</organism>
<comment type="caution">
    <text evidence="3">The sequence shown here is derived from an EMBL/GenBank/DDBJ whole genome shotgun (WGS) entry which is preliminary data.</text>
</comment>
<gene>
    <name evidence="3" type="ORF">PENANT_c009G08624</name>
</gene>
<dbReference type="PANTHER" id="PTHR39607">
    <property type="entry name" value="XANTHOCILLIN BIOSYNTHESIS CLUSTER TRANSCRIPTION FACTOR XANC-RELATED"/>
    <property type="match status" value="1"/>
</dbReference>
<evidence type="ECO:0000313" key="4">
    <source>
        <dbReference type="Proteomes" id="UP000191672"/>
    </source>
</evidence>
<evidence type="ECO:0000256" key="1">
    <source>
        <dbReference type="SAM" id="MobiDB-lite"/>
    </source>
</evidence>
<dbReference type="InterPro" id="IPR046347">
    <property type="entry name" value="bZIP_sf"/>
</dbReference>
<keyword evidence="4" id="KW-1185">Reference proteome</keyword>
<dbReference type="STRING" id="416450.A0A1V6Q8S7"/>
<dbReference type="GO" id="GO:0003700">
    <property type="term" value="F:DNA-binding transcription factor activity"/>
    <property type="evidence" value="ECO:0007669"/>
    <property type="project" value="InterPro"/>
</dbReference>
<dbReference type="Proteomes" id="UP000191672">
    <property type="component" value="Unassembled WGS sequence"/>
</dbReference>
<sequence length="191" mass="22276">MHCSTKYDSHSVSRGIHSHISKFILNVHADEDWTQISDFAERRRIQNRIAQRNYRKKLKRRSEDLERRAPSSSTPEQSHAEQILPKLSPTTTRTKMRASKSVADDKPHLHPSDRPASYEVYATSDDQQTIFAQPCTRQHSTFRTQAFYYPTVAPCDAYWQLDYNHSLFHVIPNNYNLISAYQTEYAIQSSQ</sequence>
<feature type="compositionally biased region" description="Basic and acidic residues" evidence="1">
    <location>
        <begin position="102"/>
        <end position="113"/>
    </location>
</feature>